<organism evidence="9">
    <name type="scientific">Fusarium pseudograminearum CS3487</name>
    <dbReference type="NCBI Taxonomy" id="1318458"/>
    <lineage>
        <taxon>Eukaryota</taxon>
        <taxon>Fungi</taxon>
        <taxon>Dikarya</taxon>
        <taxon>Ascomycota</taxon>
        <taxon>Pezizomycotina</taxon>
        <taxon>Sordariomycetes</taxon>
        <taxon>Hypocreomycetidae</taxon>
        <taxon>Hypocreales</taxon>
        <taxon>Nectriaceae</taxon>
        <taxon>Fusarium</taxon>
    </lineage>
</organism>
<sequence length="471" mass="53443">MSDSVLSKVGALAILIVLIILSGFRWYGLLLHHRGLKAYRPTPRGKSPSDNDLQDIAVILPVVDYQSENFIPTVESILKNFPGQLYVVVVGRGAYDKVEPQMAALRKKYGHSQIHIGAVNKASTHRQIAHALSTINHRDFRLTVITEQGAYWPPRFLPSACYPFDDEYVSAVTVPKKAHIPPQSGIWAHVKAYLFSFHYCVQAEDNCAVNCLDRSALFGGPTTLVRTYLLKENRFKDEFEKEMWFYERFGPLTGGEHFFLNRYLLGGNKKIFFQDSPDATVSVEMNSIREFIGEFLRTTRDNWRTCYSIAPQCASLYYHHGHVIYPAATRMTWWPTIFSLATQIDLLTIVLVLNDSLLNKAAFCVFIIVAFLMATTQAVLGLLVVRRMQRNDFDVIAPLSCALLSLPFQCALSLLKGVALLTFWKMDDESVSQNIEVPGERNLPWSWDFNEGDWHGDMPFGGSWLLFKAKK</sequence>
<evidence type="ECO:0000256" key="7">
    <source>
        <dbReference type="ARBA" id="ARBA00023180"/>
    </source>
</evidence>
<evidence type="ECO:0000256" key="2">
    <source>
        <dbReference type="ARBA" id="ARBA00022676"/>
    </source>
</evidence>
<evidence type="ECO:0000256" key="1">
    <source>
        <dbReference type="ARBA" id="ARBA00004370"/>
    </source>
</evidence>
<proteinExistence type="predicted"/>
<dbReference type="GO" id="GO:0016757">
    <property type="term" value="F:glycosyltransferase activity"/>
    <property type="evidence" value="ECO:0007669"/>
    <property type="project" value="UniProtKB-KW"/>
</dbReference>
<comment type="caution">
    <text evidence="9">The sequence shown here is derived from an EMBL/GenBank/DDBJ whole genome shotgun (WGS) entry which is preliminary data.</text>
</comment>
<keyword evidence="7" id="KW-0325">Glycoprotein</keyword>
<feature type="transmembrane region" description="Helical" evidence="8">
    <location>
        <begin position="360"/>
        <end position="385"/>
    </location>
</feature>
<name>A0A096PEN6_FUSPS</name>
<evidence type="ECO:0000313" key="9">
    <source>
        <dbReference type="EMBL" id="CEG03146.1"/>
    </source>
</evidence>
<dbReference type="GO" id="GO:0016020">
    <property type="term" value="C:membrane"/>
    <property type="evidence" value="ECO:0007669"/>
    <property type="project" value="UniProtKB-SubCell"/>
</dbReference>
<accession>A0A096PEN6</accession>
<protein>
    <submittedName>
        <fullName evidence="9">WGS project CBME000000000 data, contig CS3487_c001909</fullName>
    </submittedName>
</protein>
<gene>
    <name evidence="9" type="ORF">BN848_0120220</name>
</gene>
<comment type="subcellular location">
    <subcellularLocation>
        <location evidence="1">Membrane</location>
    </subcellularLocation>
</comment>
<reference evidence="9" key="1">
    <citation type="submission" date="2013-05" db="EMBL/GenBank/DDBJ databases">
        <title>Draft genome sequences of six wheat associated Fusarium spp. isolates.</title>
        <authorList>
            <person name="Moolhuijzen P.M."/>
            <person name="Manners J.M."/>
            <person name="Wilcox S."/>
            <person name="Bellgard M.I."/>
            <person name="Gardiner D.M."/>
        </authorList>
    </citation>
    <scope>NUCLEOTIDE SEQUENCE</scope>
    <source>
        <strain evidence="9">CS3487</strain>
        <strain evidence="9">CS3487</strain>
    </source>
</reference>
<dbReference type="InterPro" id="IPR052427">
    <property type="entry name" value="Glycosyltrans_GT2/GT47"/>
</dbReference>
<evidence type="ECO:0000256" key="8">
    <source>
        <dbReference type="SAM" id="Phobius"/>
    </source>
</evidence>
<dbReference type="PANTHER" id="PTHR47844:SF1">
    <property type="entry name" value="EXOSTOSIN-LIKE 2"/>
    <property type="match status" value="1"/>
</dbReference>
<feature type="transmembrane region" description="Helical" evidence="8">
    <location>
        <begin position="333"/>
        <end position="354"/>
    </location>
</feature>
<evidence type="ECO:0000256" key="6">
    <source>
        <dbReference type="ARBA" id="ARBA00023136"/>
    </source>
</evidence>
<feature type="transmembrane region" description="Helical" evidence="8">
    <location>
        <begin position="6"/>
        <end position="27"/>
    </location>
</feature>
<evidence type="ECO:0000256" key="4">
    <source>
        <dbReference type="ARBA" id="ARBA00022692"/>
    </source>
</evidence>
<dbReference type="EMBL" id="CBME010001902">
    <property type="protein sequence ID" value="CEG03146.1"/>
    <property type="molecule type" value="Genomic_DNA"/>
</dbReference>
<keyword evidence="2" id="KW-0328">Glycosyltransferase</keyword>
<keyword evidence="4 8" id="KW-0812">Transmembrane</keyword>
<evidence type="ECO:0000256" key="3">
    <source>
        <dbReference type="ARBA" id="ARBA00022679"/>
    </source>
</evidence>
<dbReference type="Pfam" id="PF13641">
    <property type="entry name" value="Glyco_tranf_2_3"/>
    <property type="match status" value="1"/>
</dbReference>
<evidence type="ECO:0000256" key="5">
    <source>
        <dbReference type="ARBA" id="ARBA00022989"/>
    </source>
</evidence>
<keyword evidence="3" id="KW-0808">Transferase</keyword>
<keyword evidence="5 8" id="KW-1133">Transmembrane helix</keyword>
<dbReference type="PANTHER" id="PTHR47844">
    <property type="entry name" value="SYNTHASE CPS1, PUTATIVE (AFU_ORTHOLOGUE AFUA_7G02500)-RELATED"/>
    <property type="match status" value="1"/>
</dbReference>
<dbReference type="AlphaFoldDB" id="A0A096PEN6"/>
<keyword evidence="6 8" id="KW-0472">Membrane</keyword>